<dbReference type="GO" id="GO:0016301">
    <property type="term" value="F:kinase activity"/>
    <property type="evidence" value="ECO:0007669"/>
    <property type="project" value="UniProtKB-KW"/>
</dbReference>
<gene>
    <name evidence="1" type="ORF">GNP77_00170</name>
    <name evidence="2" type="ORF">GNP88_08785</name>
</gene>
<organism evidence="1 3">
    <name type="scientific">Aliivibrio fischeri</name>
    <name type="common">Vibrio fischeri</name>
    <dbReference type="NCBI Taxonomy" id="668"/>
    <lineage>
        <taxon>Bacteria</taxon>
        <taxon>Pseudomonadati</taxon>
        <taxon>Pseudomonadota</taxon>
        <taxon>Gammaproteobacteria</taxon>
        <taxon>Vibrionales</taxon>
        <taxon>Vibrionaceae</taxon>
        <taxon>Aliivibrio</taxon>
    </lineage>
</organism>
<proteinExistence type="predicted"/>
<evidence type="ECO:0000313" key="3">
    <source>
        <dbReference type="Proteomes" id="UP000435323"/>
    </source>
</evidence>
<keyword evidence="1" id="KW-0808">Transferase</keyword>
<evidence type="ECO:0000313" key="4">
    <source>
        <dbReference type="Proteomes" id="UP000448038"/>
    </source>
</evidence>
<dbReference type="RefSeq" id="WP_155655734.1">
    <property type="nucleotide sequence ID" value="NZ_WOBN01000014.1"/>
</dbReference>
<dbReference type="Proteomes" id="UP000448038">
    <property type="component" value="Unassembled WGS sequence"/>
</dbReference>
<dbReference type="Proteomes" id="UP000435323">
    <property type="component" value="Unassembled WGS sequence"/>
</dbReference>
<comment type="caution">
    <text evidence="1">The sequence shown here is derived from an EMBL/GenBank/DDBJ whole genome shotgun (WGS) entry which is preliminary data.</text>
</comment>
<name>A0A6N3Z2W7_ALIFS</name>
<keyword evidence="1" id="KW-0418">Kinase</keyword>
<protein>
    <submittedName>
        <fullName evidence="1">Phosphatidylinositol kinase</fullName>
    </submittedName>
</protein>
<dbReference type="AlphaFoldDB" id="A0A6N3Z2W7"/>
<dbReference type="EMBL" id="WOBN01000014">
    <property type="protein sequence ID" value="MUK49267.1"/>
    <property type="molecule type" value="Genomic_DNA"/>
</dbReference>
<accession>A0A6N3Z2W7</accession>
<evidence type="ECO:0000313" key="1">
    <source>
        <dbReference type="EMBL" id="MUK43785.1"/>
    </source>
</evidence>
<evidence type="ECO:0000313" key="2">
    <source>
        <dbReference type="EMBL" id="MUK49267.1"/>
    </source>
</evidence>
<reference evidence="3 4" key="1">
    <citation type="submission" date="2019-11" db="EMBL/GenBank/DDBJ databases">
        <title>Using colonization assays and comparative genomics to discover symbiosis behaviors and factors in Vibrio fischeri.</title>
        <authorList>
            <person name="Bongrand C."/>
            <person name="Moriano-Gutierrez S."/>
            <person name="Arevalo P."/>
            <person name="Mcfall-Ngai M."/>
            <person name="Visick K."/>
            <person name="Polz M.F."/>
            <person name="Ruby E.G."/>
        </authorList>
    </citation>
    <scope>NUCLEOTIDE SEQUENCE [LARGE SCALE GENOMIC DNA]</scope>
    <source>
        <strain evidence="3">emors.3.2</strain>
        <strain evidence="1">Emors.3.2</strain>
        <strain evidence="2">Emors.4.1</strain>
        <strain evidence="4">emors.4.1</strain>
    </source>
</reference>
<dbReference type="EMBL" id="WOBO01000001">
    <property type="protein sequence ID" value="MUK43785.1"/>
    <property type="molecule type" value="Genomic_DNA"/>
</dbReference>
<sequence length="270" mass="30904">MSTLVKMPFARSNETGKIISIIEANRGNACNCRCLSCNTPVSARQANVNQWHFSHRTDNTSTENECSFSPVTAIALILRQQLPTLQHFDLDDFSFDHVSWEIDVNKFGIIIGGYAQDPIGKHTVAIDIPFPGSKTFDIDKLIPEIDNILTINTNMIANTLYTKNSKPELLRPDEIFQLLLENWESWVTMLHSSITIEKNEEIKHIEEHKLESINNETHKQIQNTKFSLCACCNEHYGSFGKELLCSECVRKHVGSTYKNLTEMIRFYSYR</sequence>